<dbReference type="InterPro" id="IPR006130">
    <property type="entry name" value="Asp/Orn_carbamoylTrfase"/>
</dbReference>
<dbReference type="GO" id="GO:0005829">
    <property type="term" value="C:cytosol"/>
    <property type="evidence" value="ECO:0007669"/>
    <property type="project" value="TreeGrafter"/>
</dbReference>
<name>A0A3B1E556_9ZZZZ</name>
<dbReference type="PANTHER" id="PTHR45753">
    <property type="entry name" value="ORNITHINE CARBAMOYLTRANSFERASE, MITOCHONDRIAL"/>
    <property type="match status" value="1"/>
</dbReference>
<evidence type="ECO:0000256" key="7">
    <source>
        <dbReference type="ARBA" id="ARBA00048859"/>
    </source>
</evidence>
<dbReference type="AlphaFoldDB" id="A0A3B1E556"/>
<dbReference type="NCBIfam" id="TIGR00670">
    <property type="entry name" value="asp_carb_tr"/>
    <property type="match status" value="1"/>
</dbReference>
<evidence type="ECO:0000256" key="2">
    <source>
        <dbReference type="ARBA" id="ARBA00008896"/>
    </source>
</evidence>
<evidence type="ECO:0000256" key="5">
    <source>
        <dbReference type="ARBA" id="ARBA00022975"/>
    </source>
</evidence>
<evidence type="ECO:0000256" key="4">
    <source>
        <dbReference type="ARBA" id="ARBA00022679"/>
    </source>
</evidence>
<evidence type="ECO:0000313" key="10">
    <source>
        <dbReference type="EMBL" id="VAY87521.1"/>
    </source>
</evidence>
<dbReference type="EMBL" id="UOYO01000026">
    <property type="protein sequence ID" value="VAY87521.1"/>
    <property type="molecule type" value="Genomic_DNA"/>
</dbReference>
<dbReference type="PANTHER" id="PTHR45753:SF6">
    <property type="entry name" value="ASPARTATE CARBAMOYLTRANSFERASE"/>
    <property type="match status" value="1"/>
</dbReference>
<protein>
    <recommendedName>
        <fullName evidence="3">aspartate carbamoyltransferase</fullName>
        <ecNumber evidence="3">2.1.3.2</ecNumber>
    </recommendedName>
</protein>
<evidence type="ECO:0000256" key="6">
    <source>
        <dbReference type="ARBA" id="ARBA00043884"/>
    </source>
</evidence>
<dbReference type="PRINTS" id="PR00101">
    <property type="entry name" value="ATCASE"/>
</dbReference>
<evidence type="ECO:0000256" key="1">
    <source>
        <dbReference type="ARBA" id="ARBA00004852"/>
    </source>
</evidence>
<accession>A0A3B1E556</accession>
<feature type="domain" description="Aspartate/ornithine carbamoyltransferase carbamoyl-P binding" evidence="9">
    <location>
        <begin position="10"/>
        <end position="147"/>
    </location>
</feature>
<comment type="function">
    <text evidence="6">Catalyzes the condensation of carbamoyl phosphate and aspartate to form carbamoyl aspartate and inorganic phosphate, the committed step in the de novo pyrimidine nucleotide biosynthesis pathway.</text>
</comment>
<dbReference type="Pfam" id="PF02729">
    <property type="entry name" value="OTCace_N"/>
    <property type="match status" value="1"/>
</dbReference>
<evidence type="ECO:0000259" key="8">
    <source>
        <dbReference type="Pfam" id="PF00185"/>
    </source>
</evidence>
<reference evidence="10" key="1">
    <citation type="submission" date="2018-10" db="EMBL/GenBank/DDBJ databases">
        <authorList>
            <person name="Aoki K."/>
        </authorList>
    </citation>
    <scope>NUCLEOTIDE SEQUENCE</scope>
</reference>
<comment type="similarity">
    <text evidence="2">Belongs to the aspartate/ornithine carbamoyltransferase superfamily. ATCase family.</text>
</comment>
<dbReference type="SUPFAM" id="SSF53671">
    <property type="entry name" value="Aspartate/ornithine carbamoyltransferase"/>
    <property type="match status" value="1"/>
</dbReference>
<comment type="pathway">
    <text evidence="1">Pyrimidine metabolism; UMP biosynthesis via de novo pathway; (S)-dihydroorotate from bicarbonate: step 2/3.</text>
</comment>
<dbReference type="InterPro" id="IPR002082">
    <property type="entry name" value="Asp_carbamoyltransf"/>
</dbReference>
<dbReference type="NCBIfam" id="NF002032">
    <property type="entry name" value="PRK00856.1"/>
    <property type="match status" value="1"/>
</dbReference>
<dbReference type="PROSITE" id="PS00097">
    <property type="entry name" value="CARBAMOYLTRANSFERASE"/>
    <property type="match status" value="1"/>
</dbReference>
<dbReference type="HAMAP" id="MF_00001">
    <property type="entry name" value="Asp_carb_tr"/>
    <property type="match status" value="1"/>
</dbReference>
<gene>
    <name evidence="10" type="ORF">MNB_ARC-1_442</name>
</gene>
<dbReference type="InterPro" id="IPR006131">
    <property type="entry name" value="Asp_carbamoyltransf_Asp/Orn-bd"/>
</dbReference>
<proteinExistence type="inferred from homology"/>
<feature type="domain" description="Aspartate/ornithine carbamoyltransferase Asp/Orn-binding" evidence="8">
    <location>
        <begin position="155"/>
        <end position="294"/>
    </location>
</feature>
<dbReference type="GO" id="GO:0016597">
    <property type="term" value="F:amino acid binding"/>
    <property type="evidence" value="ECO:0007669"/>
    <property type="project" value="InterPro"/>
</dbReference>
<dbReference type="GO" id="GO:0044205">
    <property type="term" value="P:'de novo' UMP biosynthetic process"/>
    <property type="evidence" value="ECO:0007669"/>
    <property type="project" value="UniProtKB-UniPathway"/>
</dbReference>
<evidence type="ECO:0000259" key="9">
    <source>
        <dbReference type="Pfam" id="PF02729"/>
    </source>
</evidence>
<sequence length="300" mass="33636">MTSKTKQLVQHLITTADFTNKEVIDLFHDASLFEDLSSNSVLNDKLIVTLFFENSTRTRSSFEIAAKRLGAAVVNLEVYTSSTKKGESVEDTVANLDAMKPDAIIIRHSKCGLPASLIEHVNCPIINAGDGMNAHPTQALLDLYTIYKHFNSKIKNKKIAIVGDIKTSRVASSNLELLPRFGIEPILVAPKHFMPSSSFKKSTLLNEVIDDVDIIMSLRTQLERHKTTYYKNLEEFGKDYCITKKSLPNKNILLLHPGPVNRNIDISDEMLEDKRCKILDQVTNGVAIRMAILKKLILKQ</sequence>
<organism evidence="10">
    <name type="scientific">hydrothermal vent metagenome</name>
    <dbReference type="NCBI Taxonomy" id="652676"/>
    <lineage>
        <taxon>unclassified sequences</taxon>
        <taxon>metagenomes</taxon>
        <taxon>ecological metagenomes</taxon>
    </lineage>
</organism>
<dbReference type="InterPro" id="IPR006132">
    <property type="entry name" value="Asp/Orn_carbamoyltranf_P-bd"/>
</dbReference>
<dbReference type="PRINTS" id="PR00100">
    <property type="entry name" value="AOTCASE"/>
</dbReference>
<dbReference type="Pfam" id="PF00185">
    <property type="entry name" value="OTCace"/>
    <property type="match status" value="1"/>
</dbReference>
<evidence type="ECO:0000256" key="3">
    <source>
        <dbReference type="ARBA" id="ARBA00013008"/>
    </source>
</evidence>
<dbReference type="GO" id="GO:0006520">
    <property type="term" value="P:amino acid metabolic process"/>
    <property type="evidence" value="ECO:0007669"/>
    <property type="project" value="InterPro"/>
</dbReference>
<keyword evidence="4 10" id="KW-0808">Transferase</keyword>
<dbReference type="EC" id="2.1.3.2" evidence="3"/>
<comment type="catalytic activity">
    <reaction evidence="7">
        <text>carbamoyl phosphate + L-aspartate = N-carbamoyl-L-aspartate + phosphate + H(+)</text>
        <dbReference type="Rhea" id="RHEA:20013"/>
        <dbReference type="ChEBI" id="CHEBI:15378"/>
        <dbReference type="ChEBI" id="CHEBI:29991"/>
        <dbReference type="ChEBI" id="CHEBI:32814"/>
        <dbReference type="ChEBI" id="CHEBI:43474"/>
        <dbReference type="ChEBI" id="CHEBI:58228"/>
        <dbReference type="EC" id="2.1.3.2"/>
    </reaction>
</comment>
<keyword evidence="5" id="KW-0665">Pyrimidine biosynthesis</keyword>
<dbReference type="GO" id="GO:0006207">
    <property type="term" value="P:'de novo' pyrimidine nucleobase biosynthetic process"/>
    <property type="evidence" value="ECO:0007669"/>
    <property type="project" value="InterPro"/>
</dbReference>
<dbReference type="UniPathway" id="UPA00070">
    <property type="reaction ID" value="UER00116"/>
</dbReference>
<dbReference type="GO" id="GO:0004070">
    <property type="term" value="F:aspartate carbamoyltransferase activity"/>
    <property type="evidence" value="ECO:0007669"/>
    <property type="project" value="UniProtKB-EC"/>
</dbReference>
<dbReference type="Gene3D" id="3.40.50.1370">
    <property type="entry name" value="Aspartate/ornithine carbamoyltransferase"/>
    <property type="match status" value="2"/>
</dbReference>
<dbReference type="InterPro" id="IPR036901">
    <property type="entry name" value="Asp/Orn_carbamoylTrfase_sf"/>
</dbReference>